<name>A0A915PMB4_9BILA</name>
<dbReference type="Proteomes" id="UP000887581">
    <property type="component" value="Unplaced"/>
</dbReference>
<evidence type="ECO:0000313" key="1">
    <source>
        <dbReference type="Proteomes" id="UP000887581"/>
    </source>
</evidence>
<dbReference type="WBParaSite" id="sdigi.contig26.g2080.t1">
    <property type="protein sequence ID" value="sdigi.contig26.g2080.t1"/>
    <property type="gene ID" value="sdigi.contig26.g2080"/>
</dbReference>
<reference evidence="2" key="1">
    <citation type="submission" date="2022-11" db="UniProtKB">
        <authorList>
            <consortium name="WormBaseParasite"/>
        </authorList>
    </citation>
    <scope>IDENTIFICATION</scope>
</reference>
<dbReference type="AlphaFoldDB" id="A0A915PMB4"/>
<keyword evidence="1" id="KW-1185">Reference proteome</keyword>
<accession>A0A915PMB4</accession>
<evidence type="ECO:0000313" key="2">
    <source>
        <dbReference type="WBParaSite" id="sdigi.contig26.g2080.t1"/>
    </source>
</evidence>
<organism evidence="1 2">
    <name type="scientific">Setaria digitata</name>
    <dbReference type="NCBI Taxonomy" id="48799"/>
    <lineage>
        <taxon>Eukaryota</taxon>
        <taxon>Metazoa</taxon>
        <taxon>Ecdysozoa</taxon>
        <taxon>Nematoda</taxon>
        <taxon>Chromadorea</taxon>
        <taxon>Rhabditida</taxon>
        <taxon>Spirurina</taxon>
        <taxon>Spiruromorpha</taxon>
        <taxon>Filarioidea</taxon>
        <taxon>Setariidae</taxon>
        <taxon>Setaria</taxon>
    </lineage>
</organism>
<proteinExistence type="predicted"/>
<protein>
    <submittedName>
        <fullName evidence="2">Band 7 domain-containing protein</fullName>
    </submittedName>
</protein>
<sequence>MWLVLLFVMVGIVVVVLILTISKMQAVSSTSLYGLRRFEGHFLVTEGPLLKFDGRFVPAVPALDVTFILKIRPNTNINILNLLSVLRNYVRAQGFDGNTIDDKSISLENKHP</sequence>